<dbReference type="AlphaFoldDB" id="A0A9W8S0A1"/>
<protein>
    <recommendedName>
        <fullName evidence="3">CCHC-type domain-containing protein</fullName>
    </recommendedName>
</protein>
<feature type="compositionally biased region" description="Basic residues" evidence="2">
    <location>
        <begin position="46"/>
        <end position="71"/>
    </location>
</feature>
<dbReference type="GO" id="GO:0008270">
    <property type="term" value="F:zinc ion binding"/>
    <property type="evidence" value="ECO:0007669"/>
    <property type="project" value="UniProtKB-KW"/>
</dbReference>
<dbReference type="InterPro" id="IPR005637">
    <property type="entry name" value="TAP_C_dom"/>
</dbReference>
<dbReference type="SMART" id="SM00804">
    <property type="entry name" value="TAP_C"/>
    <property type="match status" value="1"/>
</dbReference>
<evidence type="ECO:0000313" key="4">
    <source>
        <dbReference type="EMBL" id="KAJ4258720.1"/>
    </source>
</evidence>
<gene>
    <name evidence="4" type="ORF">NW762_007805</name>
</gene>
<dbReference type="Gene3D" id="1.10.8.10">
    <property type="entry name" value="DNA helicase RuvA subunit, C-terminal domain"/>
    <property type="match status" value="1"/>
</dbReference>
<accession>A0A9W8S0A1</accession>
<dbReference type="GO" id="GO:0005634">
    <property type="term" value="C:nucleus"/>
    <property type="evidence" value="ECO:0007669"/>
    <property type="project" value="InterPro"/>
</dbReference>
<keyword evidence="1" id="KW-0479">Metal-binding</keyword>
<proteinExistence type="predicted"/>
<dbReference type="InterPro" id="IPR001878">
    <property type="entry name" value="Znf_CCHC"/>
</dbReference>
<dbReference type="Pfam" id="PF03943">
    <property type="entry name" value="TAP_C"/>
    <property type="match status" value="1"/>
</dbReference>
<evidence type="ECO:0000259" key="3">
    <source>
        <dbReference type="PROSITE" id="PS50158"/>
    </source>
</evidence>
<keyword evidence="1" id="KW-0863">Zinc-finger</keyword>
<feature type="compositionally biased region" description="Polar residues" evidence="2">
    <location>
        <begin position="144"/>
        <end position="157"/>
    </location>
</feature>
<feature type="compositionally biased region" description="Low complexity" evidence="2">
    <location>
        <begin position="96"/>
        <end position="117"/>
    </location>
</feature>
<comment type="caution">
    <text evidence="4">The sequence shown here is derived from an EMBL/GenBank/DDBJ whole genome shotgun (WGS) entry which is preliminary data.</text>
</comment>
<reference evidence="4" key="1">
    <citation type="submission" date="2022-09" db="EMBL/GenBank/DDBJ databases">
        <title>Fusarium specimens isolated from Avocado Roots.</title>
        <authorList>
            <person name="Stajich J."/>
            <person name="Roper C."/>
            <person name="Heimlech-Rivalta G."/>
        </authorList>
    </citation>
    <scope>NUCLEOTIDE SEQUENCE</scope>
    <source>
        <strain evidence="4">CF00136</strain>
    </source>
</reference>
<dbReference type="Proteomes" id="UP001152049">
    <property type="component" value="Unassembled WGS sequence"/>
</dbReference>
<dbReference type="InterPro" id="IPR009060">
    <property type="entry name" value="UBA-like_sf"/>
</dbReference>
<dbReference type="PROSITE" id="PS50158">
    <property type="entry name" value="ZF_CCHC"/>
    <property type="match status" value="1"/>
</dbReference>
<feature type="compositionally biased region" description="Low complexity" evidence="2">
    <location>
        <begin position="72"/>
        <end position="87"/>
    </location>
</feature>
<feature type="region of interest" description="Disordered" evidence="2">
    <location>
        <begin position="45"/>
        <end position="166"/>
    </location>
</feature>
<dbReference type="EMBL" id="JAOQAZ010000015">
    <property type="protein sequence ID" value="KAJ4258720.1"/>
    <property type="molecule type" value="Genomic_DNA"/>
</dbReference>
<dbReference type="GO" id="GO:0003676">
    <property type="term" value="F:nucleic acid binding"/>
    <property type="evidence" value="ECO:0007669"/>
    <property type="project" value="InterPro"/>
</dbReference>
<evidence type="ECO:0000256" key="1">
    <source>
        <dbReference type="PROSITE-ProRule" id="PRU00047"/>
    </source>
</evidence>
<organism evidence="4 5">
    <name type="scientific">Fusarium torreyae</name>
    <dbReference type="NCBI Taxonomy" id="1237075"/>
    <lineage>
        <taxon>Eukaryota</taxon>
        <taxon>Fungi</taxon>
        <taxon>Dikarya</taxon>
        <taxon>Ascomycota</taxon>
        <taxon>Pezizomycotina</taxon>
        <taxon>Sordariomycetes</taxon>
        <taxon>Hypocreomycetidae</taxon>
        <taxon>Hypocreales</taxon>
        <taxon>Nectriaceae</taxon>
        <taxon>Fusarium</taxon>
    </lineage>
</organism>
<dbReference type="GO" id="GO:0051028">
    <property type="term" value="P:mRNA transport"/>
    <property type="evidence" value="ECO:0007669"/>
    <property type="project" value="InterPro"/>
</dbReference>
<keyword evidence="5" id="KW-1185">Reference proteome</keyword>
<evidence type="ECO:0000256" key="2">
    <source>
        <dbReference type="SAM" id="MobiDB-lite"/>
    </source>
</evidence>
<evidence type="ECO:0000313" key="5">
    <source>
        <dbReference type="Proteomes" id="UP001152049"/>
    </source>
</evidence>
<feature type="domain" description="CCHC-type" evidence="3">
    <location>
        <begin position="38"/>
        <end position="54"/>
    </location>
</feature>
<keyword evidence="1" id="KW-0862">Zinc</keyword>
<dbReference type="SUPFAM" id="SSF46934">
    <property type="entry name" value="UBA-like"/>
    <property type="match status" value="1"/>
</dbReference>
<name>A0A9W8S0A1_9HYPO</name>
<dbReference type="SUPFAM" id="SSF57756">
    <property type="entry name" value="Retrovirus zinc finger-like domains"/>
    <property type="match status" value="1"/>
</dbReference>
<dbReference type="SMART" id="SM00343">
    <property type="entry name" value="ZnF_C2HC"/>
    <property type="match status" value="1"/>
</dbReference>
<dbReference type="InterPro" id="IPR036875">
    <property type="entry name" value="Znf_CCHC_sf"/>
</dbReference>
<sequence>MSTLTPQQILALGDAISNAIRGPSRNGGNGGHDGANNRCWFCGQRGHNRRNCPRRHNPRRRPQRSQRRRQARASAAATAAAAAVASIVPPPPPSSTPASAQATTSAPALATTSTSAPAPAPAPALPTPAGTGDALGSSDDPSGVDSNTSQGLNNSAPLNAESDPRREAMTADFMERTGLSRDWAIWVLEKKAWNILDALRAFRLERAHFPDGAFTPHPPN</sequence>